<evidence type="ECO:0000256" key="3">
    <source>
        <dbReference type="ARBA" id="ARBA00014258"/>
    </source>
</evidence>
<name>A0A7R8ZM34_9CRUS</name>
<sequence>MLFVFWGYRKHHVSISGALAGFPLGMILVLASDCFFICLAFSFISCSKVSKFRTKEKAKFEKDPVKAEVALLYLIDVGSGERPIDLIHDYRASWLALALVGSLACTTGDTWASELGSVLQTTRPRLITTLRTVPRGTNGAVTLGGLIMSALGGALLGTMYYLLLLFRLSSYTLASAPPQINLVFVGALAGVVGSLIDSFLGATVQLSALDETTGIVVDWIPSSSSHKDISPYKKISGFPLLDNHGVNLLSSITMALWTPELVQLFGIF</sequence>
<dbReference type="EMBL" id="OB661812">
    <property type="protein sequence ID" value="CAD7229010.1"/>
    <property type="molecule type" value="Genomic_DNA"/>
</dbReference>
<dbReference type="GO" id="GO:0016020">
    <property type="term" value="C:membrane"/>
    <property type="evidence" value="ECO:0007669"/>
    <property type="project" value="UniProtKB-SubCell"/>
</dbReference>
<dbReference type="PANTHER" id="PTHR13353:SF5">
    <property type="entry name" value="TRANSMEMBRANE PROTEIN 19"/>
    <property type="match status" value="1"/>
</dbReference>
<organism evidence="7">
    <name type="scientific">Cyprideis torosa</name>
    <dbReference type="NCBI Taxonomy" id="163714"/>
    <lineage>
        <taxon>Eukaryota</taxon>
        <taxon>Metazoa</taxon>
        <taxon>Ecdysozoa</taxon>
        <taxon>Arthropoda</taxon>
        <taxon>Crustacea</taxon>
        <taxon>Oligostraca</taxon>
        <taxon>Ostracoda</taxon>
        <taxon>Podocopa</taxon>
        <taxon>Podocopida</taxon>
        <taxon>Cytherocopina</taxon>
        <taxon>Cytheroidea</taxon>
        <taxon>Cytherideidae</taxon>
        <taxon>Cyprideis</taxon>
    </lineage>
</organism>
<dbReference type="PANTHER" id="PTHR13353">
    <property type="entry name" value="TRANSMEMBRANE PROTEIN 19"/>
    <property type="match status" value="1"/>
</dbReference>
<proteinExistence type="inferred from homology"/>
<keyword evidence="5" id="KW-1133">Transmembrane helix</keyword>
<dbReference type="Pfam" id="PF01940">
    <property type="entry name" value="DUF92"/>
    <property type="match status" value="1"/>
</dbReference>
<evidence type="ECO:0000313" key="7">
    <source>
        <dbReference type="EMBL" id="CAD7229010.1"/>
    </source>
</evidence>
<evidence type="ECO:0000256" key="6">
    <source>
        <dbReference type="ARBA" id="ARBA00023136"/>
    </source>
</evidence>
<gene>
    <name evidence="7" type="ORF">CTOB1V02_LOCUS6883</name>
</gene>
<keyword evidence="4" id="KW-0812">Transmembrane</keyword>
<comment type="subcellular location">
    <subcellularLocation>
        <location evidence="1">Membrane</location>
        <topology evidence="1">Multi-pass membrane protein</topology>
    </subcellularLocation>
</comment>
<evidence type="ECO:0000256" key="1">
    <source>
        <dbReference type="ARBA" id="ARBA00004141"/>
    </source>
</evidence>
<protein>
    <recommendedName>
        <fullName evidence="3">Transmembrane protein 19</fullName>
    </recommendedName>
</protein>
<reference evidence="7" key="1">
    <citation type="submission" date="2020-11" db="EMBL/GenBank/DDBJ databases">
        <authorList>
            <person name="Tran Van P."/>
        </authorList>
    </citation>
    <scope>NUCLEOTIDE SEQUENCE</scope>
</reference>
<accession>A0A7R8ZM34</accession>
<comment type="similarity">
    <text evidence="2">Belongs to the TMEM19 family.</text>
</comment>
<dbReference type="InterPro" id="IPR002794">
    <property type="entry name" value="DUF92_TMEM19"/>
</dbReference>
<dbReference type="OrthoDB" id="30881at2759"/>
<dbReference type="AlphaFoldDB" id="A0A7R8ZM34"/>
<evidence type="ECO:0000256" key="4">
    <source>
        <dbReference type="ARBA" id="ARBA00022692"/>
    </source>
</evidence>
<evidence type="ECO:0000256" key="5">
    <source>
        <dbReference type="ARBA" id="ARBA00022989"/>
    </source>
</evidence>
<evidence type="ECO:0000256" key="2">
    <source>
        <dbReference type="ARBA" id="ARBA00009012"/>
    </source>
</evidence>
<keyword evidence="6" id="KW-0472">Membrane</keyword>